<accession>A0A6A4Z4B3</accession>
<evidence type="ECO:0000313" key="3">
    <source>
        <dbReference type="Proteomes" id="UP000469452"/>
    </source>
</evidence>
<reference evidence="2 3" key="1">
    <citation type="submission" date="2019-06" db="EMBL/GenBank/DDBJ databases">
        <title>Genomics analysis of Aphanomyces spp. identifies a new class of oomycete effector associated with host adaptation.</title>
        <authorList>
            <person name="Gaulin E."/>
        </authorList>
    </citation>
    <scope>NUCLEOTIDE SEQUENCE [LARGE SCALE GENOMIC DNA]</scope>
    <source>
        <strain evidence="2 3">E</strain>
    </source>
</reference>
<comment type="caution">
    <text evidence="2">The sequence shown here is derived from an EMBL/GenBank/DDBJ whole genome shotgun (WGS) entry which is preliminary data.</text>
</comment>
<organism evidence="2 3">
    <name type="scientific">Aphanomyces astaci</name>
    <name type="common">Crayfish plague agent</name>
    <dbReference type="NCBI Taxonomy" id="112090"/>
    <lineage>
        <taxon>Eukaryota</taxon>
        <taxon>Sar</taxon>
        <taxon>Stramenopiles</taxon>
        <taxon>Oomycota</taxon>
        <taxon>Saprolegniomycetes</taxon>
        <taxon>Saprolegniales</taxon>
        <taxon>Verrucalvaceae</taxon>
        <taxon>Aphanomyces</taxon>
    </lineage>
</organism>
<evidence type="ECO:0000256" key="1">
    <source>
        <dbReference type="SAM" id="Phobius"/>
    </source>
</evidence>
<proteinExistence type="predicted"/>
<dbReference type="EMBL" id="VJMI01021393">
    <property type="protein sequence ID" value="KAF0701832.1"/>
    <property type="molecule type" value="Genomic_DNA"/>
</dbReference>
<name>A0A6A4Z4B3_APHAT</name>
<feature type="transmembrane region" description="Helical" evidence="1">
    <location>
        <begin position="175"/>
        <end position="192"/>
    </location>
</feature>
<keyword evidence="1" id="KW-0472">Membrane</keyword>
<sequence length="193" mass="22037">MYKWVYITGVAEDKHDRIFVWQNPMPTHPKVVEVFQLLEICWTRLGVPNTMADLNRTQMPVLISIKRLEKHILNAVVVSAQPSRANKQLVDGANRALVKAIRRYTRLSGDAAALVLLNTRQTKKSVVFVSKPFENYTDLSEGAEELKQRVAEQYRNPRCAKSTYQACLKLGHDELIKVYLGILVVFIILLLFA</sequence>
<evidence type="ECO:0000313" key="2">
    <source>
        <dbReference type="EMBL" id="KAF0701832.1"/>
    </source>
</evidence>
<protein>
    <submittedName>
        <fullName evidence="2">Uncharacterized protein</fullName>
    </submittedName>
</protein>
<dbReference type="AlphaFoldDB" id="A0A6A4Z4B3"/>
<dbReference type="Proteomes" id="UP000469452">
    <property type="component" value="Unassembled WGS sequence"/>
</dbReference>
<gene>
    <name evidence="2" type="ORF">AaE_016304</name>
</gene>
<keyword evidence="1" id="KW-1133">Transmembrane helix</keyword>
<keyword evidence="1" id="KW-0812">Transmembrane</keyword>